<dbReference type="PANTHER" id="PTHR43037:SF5">
    <property type="entry name" value="FERULOYL ESTERASE"/>
    <property type="match status" value="1"/>
</dbReference>
<reference evidence="4" key="1">
    <citation type="submission" date="2021-01" db="EMBL/GenBank/DDBJ databases">
        <title>Microvirga sp.</title>
        <authorList>
            <person name="Kim M.K."/>
        </authorList>
    </citation>
    <scope>NUCLEOTIDE SEQUENCE</scope>
    <source>
        <strain evidence="4">5420S-16</strain>
    </source>
</reference>
<dbReference type="AlphaFoldDB" id="A0A937CZ26"/>
<keyword evidence="1" id="KW-0732">Signal</keyword>
<dbReference type="InterPro" id="IPR050955">
    <property type="entry name" value="Plant_Biomass_Hydrol_Est"/>
</dbReference>
<evidence type="ECO:0000313" key="5">
    <source>
        <dbReference type="Proteomes" id="UP000605848"/>
    </source>
</evidence>
<dbReference type="Gene3D" id="3.40.50.1820">
    <property type="entry name" value="alpha/beta hydrolase"/>
    <property type="match status" value="1"/>
</dbReference>
<sequence>MANLNADYSAGLLRARPERIAAPSSAAPGRHPLGLENGRRDGALLVPDGLDPLRPAPLLVALHGAGGVATHIIDLVAQQAQAHGIIVLAPESRGPTWDVIRGGYGPDVAFIDRALAKVFGLHPVDPARVALSGFSDGASYALSLGVINGELFDHILAFSPGFMAPTQTADTPRVFVSHGVHDEVLPIDPCSRRIVPALRRAGYDVEYHEFDGGHLVPPGMVERAVTRFLG</sequence>
<dbReference type="Pfam" id="PF02230">
    <property type="entry name" value="Abhydrolase_2"/>
    <property type="match status" value="1"/>
</dbReference>
<evidence type="ECO:0000256" key="1">
    <source>
        <dbReference type="ARBA" id="ARBA00022729"/>
    </source>
</evidence>
<gene>
    <name evidence="4" type="ORF">JKG68_09380</name>
</gene>
<evidence type="ECO:0000313" key="4">
    <source>
        <dbReference type="EMBL" id="MBL0404176.1"/>
    </source>
</evidence>
<accession>A0A937CZ26</accession>
<comment type="caution">
    <text evidence="4">The sequence shown here is derived from an EMBL/GenBank/DDBJ whole genome shotgun (WGS) entry which is preliminary data.</text>
</comment>
<dbReference type="PANTHER" id="PTHR43037">
    <property type="entry name" value="UNNAMED PRODUCT-RELATED"/>
    <property type="match status" value="1"/>
</dbReference>
<protein>
    <submittedName>
        <fullName evidence="4">Phospholipase</fullName>
    </submittedName>
</protein>
<dbReference type="EMBL" id="JAEQMY010000010">
    <property type="protein sequence ID" value="MBL0404176.1"/>
    <property type="molecule type" value="Genomic_DNA"/>
</dbReference>
<name>A0A937CZ26_9HYPH</name>
<keyword evidence="5" id="KW-1185">Reference proteome</keyword>
<dbReference type="GO" id="GO:0016787">
    <property type="term" value="F:hydrolase activity"/>
    <property type="evidence" value="ECO:0007669"/>
    <property type="project" value="UniProtKB-KW"/>
</dbReference>
<dbReference type="RefSeq" id="WP_202058574.1">
    <property type="nucleotide sequence ID" value="NZ_JAEQMY010000010.1"/>
</dbReference>
<dbReference type="InterPro" id="IPR003140">
    <property type="entry name" value="PLipase/COase/thioEstase"/>
</dbReference>
<proteinExistence type="predicted"/>
<evidence type="ECO:0000259" key="3">
    <source>
        <dbReference type="Pfam" id="PF02230"/>
    </source>
</evidence>
<organism evidence="4 5">
    <name type="scientific">Microvirga aerilata</name>
    <dbReference type="NCBI Taxonomy" id="670292"/>
    <lineage>
        <taxon>Bacteria</taxon>
        <taxon>Pseudomonadati</taxon>
        <taxon>Pseudomonadota</taxon>
        <taxon>Alphaproteobacteria</taxon>
        <taxon>Hyphomicrobiales</taxon>
        <taxon>Methylobacteriaceae</taxon>
        <taxon>Microvirga</taxon>
    </lineage>
</organism>
<feature type="domain" description="Phospholipase/carboxylesterase/thioesterase" evidence="3">
    <location>
        <begin position="111"/>
        <end position="223"/>
    </location>
</feature>
<dbReference type="Proteomes" id="UP000605848">
    <property type="component" value="Unassembled WGS sequence"/>
</dbReference>
<keyword evidence="2" id="KW-0378">Hydrolase</keyword>
<dbReference type="InterPro" id="IPR029058">
    <property type="entry name" value="AB_hydrolase_fold"/>
</dbReference>
<evidence type="ECO:0000256" key="2">
    <source>
        <dbReference type="ARBA" id="ARBA00022801"/>
    </source>
</evidence>
<dbReference type="SUPFAM" id="SSF53474">
    <property type="entry name" value="alpha/beta-Hydrolases"/>
    <property type="match status" value="1"/>
</dbReference>